<sequence>MARNLLTPTGLPPKGVWKTRDSGTAILLLVGTNGVKQAVEACIHGTFLFDLIQDEGDATEPNPNYDLALQKAIYNNVVRLLKEELIAIDETLAKRILSNTTSDMFFTLPSISGIRKREQARSPQVNIPVTSQQSTLCESIYTESENDKRVFDFKRIDSDNRKASSAADFFKKMDEINSLLVNREDIQAIKVAILDTGVYDGFREKSNIVSYYDFVDLDFIEGHSASKDNTGHGTDMVHLLQMTAPHAEIYVARVFDGDYSDQNTVKNVAKARYLF</sequence>
<accession>A0A9N9LIF1</accession>
<organism evidence="1 2">
    <name type="scientific">Hymenoscyphus albidus</name>
    <dbReference type="NCBI Taxonomy" id="595503"/>
    <lineage>
        <taxon>Eukaryota</taxon>
        <taxon>Fungi</taxon>
        <taxon>Dikarya</taxon>
        <taxon>Ascomycota</taxon>
        <taxon>Pezizomycotina</taxon>
        <taxon>Leotiomycetes</taxon>
        <taxon>Helotiales</taxon>
        <taxon>Helotiaceae</taxon>
        <taxon>Hymenoscyphus</taxon>
    </lineage>
</organism>
<gene>
    <name evidence="1" type="ORF">HYALB_00008663</name>
</gene>
<evidence type="ECO:0008006" key="3">
    <source>
        <dbReference type="Google" id="ProtNLM"/>
    </source>
</evidence>
<dbReference type="GO" id="GO:0006508">
    <property type="term" value="P:proteolysis"/>
    <property type="evidence" value="ECO:0007669"/>
    <property type="project" value="InterPro"/>
</dbReference>
<dbReference type="AlphaFoldDB" id="A0A9N9LIF1"/>
<dbReference type="OrthoDB" id="206201at2759"/>
<dbReference type="Gene3D" id="3.40.50.200">
    <property type="entry name" value="Peptidase S8/S53 domain"/>
    <property type="match status" value="1"/>
</dbReference>
<evidence type="ECO:0000313" key="1">
    <source>
        <dbReference type="EMBL" id="CAG8973132.1"/>
    </source>
</evidence>
<dbReference type="SUPFAM" id="SSF52743">
    <property type="entry name" value="Subtilisin-like"/>
    <property type="match status" value="1"/>
</dbReference>
<keyword evidence="2" id="KW-1185">Reference proteome</keyword>
<dbReference type="Proteomes" id="UP000701801">
    <property type="component" value="Unassembled WGS sequence"/>
</dbReference>
<evidence type="ECO:0000313" key="2">
    <source>
        <dbReference type="Proteomes" id="UP000701801"/>
    </source>
</evidence>
<dbReference type="InterPro" id="IPR036852">
    <property type="entry name" value="Peptidase_S8/S53_dom_sf"/>
</dbReference>
<reference evidence="1" key="1">
    <citation type="submission" date="2021-07" db="EMBL/GenBank/DDBJ databases">
        <authorList>
            <person name="Durling M."/>
        </authorList>
    </citation>
    <scope>NUCLEOTIDE SEQUENCE</scope>
</reference>
<protein>
    <recommendedName>
        <fullName evidence="3">Peptidase S8/S53 domain-containing protein</fullName>
    </recommendedName>
</protein>
<dbReference type="GO" id="GO:0004252">
    <property type="term" value="F:serine-type endopeptidase activity"/>
    <property type="evidence" value="ECO:0007669"/>
    <property type="project" value="InterPro"/>
</dbReference>
<dbReference type="EMBL" id="CAJVRM010000064">
    <property type="protein sequence ID" value="CAG8973132.1"/>
    <property type="molecule type" value="Genomic_DNA"/>
</dbReference>
<comment type="caution">
    <text evidence="1">The sequence shown here is derived from an EMBL/GenBank/DDBJ whole genome shotgun (WGS) entry which is preliminary data.</text>
</comment>
<name>A0A9N9LIF1_9HELO</name>
<proteinExistence type="predicted"/>